<evidence type="ECO:0000313" key="1">
    <source>
        <dbReference type="EMBL" id="CBY37726.1"/>
    </source>
</evidence>
<proteinExistence type="predicted"/>
<organism evidence="1">
    <name type="scientific">Oikopleura dioica</name>
    <name type="common">Tunicate</name>
    <dbReference type="NCBI Taxonomy" id="34765"/>
    <lineage>
        <taxon>Eukaryota</taxon>
        <taxon>Metazoa</taxon>
        <taxon>Chordata</taxon>
        <taxon>Tunicata</taxon>
        <taxon>Appendicularia</taxon>
        <taxon>Copelata</taxon>
        <taxon>Oikopleuridae</taxon>
        <taxon>Oikopleura</taxon>
    </lineage>
</organism>
<dbReference type="EMBL" id="FN655046">
    <property type="protein sequence ID" value="CBY37726.1"/>
    <property type="molecule type" value="Genomic_DNA"/>
</dbReference>
<protein>
    <submittedName>
        <fullName evidence="1">Uncharacterized protein</fullName>
    </submittedName>
</protein>
<sequence>MKEELDTFTRSVSNELFEQKEKQRQDAALKAYENELASLGRNGKMPLGMGNNDQEQLSEMMNQLTNYFF</sequence>
<gene>
    <name evidence="1" type="ORF">GSOID_T00031211001</name>
</gene>
<accession>E4YQI1</accession>
<name>E4YQI1_OIKDI</name>
<dbReference type="AlphaFoldDB" id="E4YQI1"/>
<reference evidence="1" key="1">
    <citation type="journal article" date="2010" name="Science">
        <title>Plasticity of animal genome architecture unmasked by rapid evolution of a pelagic tunicate.</title>
        <authorList>
            <person name="Denoeud F."/>
            <person name="Henriet S."/>
            <person name="Mungpakdee S."/>
            <person name="Aury J.M."/>
            <person name="Da Silva C."/>
            <person name="Brinkmann H."/>
            <person name="Mikhaleva J."/>
            <person name="Olsen L.C."/>
            <person name="Jubin C."/>
            <person name="Canestro C."/>
            <person name="Bouquet J.M."/>
            <person name="Danks G."/>
            <person name="Poulain J."/>
            <person name="Campsteijn C."/>
            <person name="Adamski M."/>
            <person name="Cross I."/>
            <person name="Yadetie F."/>
            <person name="Muffato M."/>
            <person name="Louis A."/>
            <person name="Butcher S."/>
            <person name="Tsagkogeorga G."/>
            <person name="Konrad A."/>
            <person name="Singh S."/>
            <person name="Jensen M.F."/>
            <person name="Cong E.H."/>
            <person name="Eikeseth-Otteraa H."/>
            <person name="Noel B."/>
            <person name="Anthouard V."/>
            <person name="Porcel B.M."/>
            <person name="Kachouri-Lafond R."/>
            <person name="Nishino A."/>
            <person name="Ugolini M."/>
            <person name="Chourrout P."/>
            <person name="Nishida H."/>
            <person name="Aasland R."/>
            <person name="Huzurbazar S."/>
            <person name="Westhof E."/>
            <person name="Delsuc F."/>
            <person name="Lehrach H."/>
            <person name="Reinhardt R."/>
            <person name="Weissenbach J."/>
            <person name="Roy S.W."/>
            <person name="Artiguenave F."/>
            <person name="Postlethwait J.H."/>
            <person name="Manak J.R."/>
            <person name="Thompson E.M."/>
            <person name="Jaillon O."/>
            <person name="Du Pasquier L."/>
            <person name="Boudinot P."/>
            <person name="Liberles D.A."/>
            <person name="Volff J.N."/>
            <person name="Philippe H."/>
            <person name="Lenhard B."/>
            <person name="Roest Crollius H."/>
            <person name="Wincker P."/>
            <person name="Chourrout D."/>
        </authorList>
    </citation>
    <scope>NUCLEOTIDE SEQUENCE [LARGE SCALE GENOMIC DNA]</scope>
</reference>
<dbReference type="Proteomes" id="UP000011014">
    <property type="component" value="Unassembled WGS sequence"/>
</dbReference>